<feature type="region of interest" description="Disordered" evidence="3">
    <location>
        <begin position="784"/>
        <end position="846"/>
    </location>
</feature>
<feature type="compositionally biased region" description="Polar residues" evidence="3">
    <location>
        <begin position="216"/>
        <end position="229"/>
    </location>
</feature>
<evidence type="ECO:0000256" key="3">
    <source>
        <dbReference type="SAM" id="MobiDB-lite"/>
    </source>
</evidence>
<evidence type="ECO:0000256" key="2">
    <source>
        <dbReference type="SAM" id="Coils"/>
    </source>
</evidence>
<keyword evidence="4" id="KW-1133">Transmembrane helix</keyword>
<feature type="region of interest" description="Disordered" evidence="3">
    <location>
        <begin position="85"/>
        <end position="326"/>
    </location>
</feature>
<sequence length="905" mass="104918">NDGKANTAQALLSAHFSAKDTSSVSNETKVPMSEQKRITPTSFDPPSKNIYEKGHNDANNSNNSNNNERPTKFFFLKKRCGNVMKKNKFELEKQKKIEREKTKEASHSNTMEKMPRTKNEKLVVLEQWREKQKKLDRSKQKKLEDKLEVKQQRHSHPSKKPISLHHQRQQQEQKEEEEEEERENDSMTKIKRPSANLQTHKHKKNTEIATRKKIKTTLSTDVSELQTMSHFEHIDGPSIGGATQRAEDKDKDDGNDKNADQLAAKSDNDNEEKTINDLWASEPTNRKSNIDATVEEEEVEEHEEEEQEEEEETGTAPNQTDDLNGGIPVVKKRYNFALRIFSNIIHLDLYICVYVYVHTYSFFVCSFYNSISRRHHPNAPGRVPVQYPKYSHHYHTQLVPDQVRPHSQRSSMAKSHLNGKKKEQEVVGSVVEDRDEDASAAGKALGAANVGKANENTYFCSAKTVASASKQATVWTKSKRDRLVDKYKLRKHQEKSQILIDALENDKQQLREEMEKAQERLNDAKRMKQTSLEEFRKYQSLIQQFQENCEQQKLEFEAYKKNICIRTQKKEMKILEKKKSEVDKKWRALQNVPDRKQRDQICELKEQIKTLENQMTEKDEKWKSRIEQMKFKLTKLSAENKELQEQLKRLEQQRLQHWQQIPDNEHNTTPFHGHDRSYSQDLPSAKSWTNLIGAKQSKKSLLDCLYFFFFCLFIFFVVAFALCAVLLFVCYLELKKQRFDVFILFVVIAAFSRRKSIAITANVASDNDSNQIFNPYNLIPYNNKGGNDDGDNDDSQDNNNANDNDNDNDENDNNENLGNGSSNKLDNKSPSLSSKLTTNSKPAITGQHFAVEKEKNIGDETFKADNDTEATHPLLKHFFSDPKTRNGLPEMPQEFKYDFFTLQQS</sequence>
<feature type="region of interest" description="Disordered" evidence="3">
    <location>
        <begin position="15"/>
        <end position="73"/>
    </location>
</feature>
<keyword evidence="2" id="KW-0175">Coiled coil</keyword>
<feature type="compositionally biased region" description="Low complexity" evidence="3">
    <location>
        <begin position="814"/>
        <end position="823"/>
    </location>
</feature>
<reference evidence="5 6" key="1">
    <citation type="journal article" date="2013" name="Curr. Biol.">
        <title>The Genome of the Foraminiferan Reticulomyxa filosa.</title>
        <authorList>
            <person name="Glockner G."/>
            <person name="Hulsmann N."/>
            <person name="Schleicher M."/>
            <person name="Noegel A.A."/>
            <person name="Eichinger L."/>
            <person name="Gallinger C."/>
            <person name="Pawlowski J."/>
            <person name="Sierra R."/>
            <person name="Euteneuer U."/>
            <person name="Pillet L."/>
            <person name="Moustafa A."/>
            <person name="Platzer M."/>
            <person name="Groth M."/>
            <person name="Szafranski K."/>
            <person name="Schliwa M."/>
        </authorList>
    </citation>
    <scope>NUCLEOTIDE SEQUENCE [LARGE SCALE GENOMIC DNA]</scope>
</reference>
<feature type="compositionally biased region" description="Acidic residues" evidence="3">
    <location>
        <begin position="293"/>
        <end position="313"/>
    </location>
</feature>
<evidence type="ECO:0000313" key="6">
    <source>
        <dbReference type="Proteomes" id="UP000023152"/>
    </source>
</evidence>
<keyword evidence="4" id="KW-0472">Membrane</keyword>
<evidence type="ECO:0000313" key="5">
    <source>
        <dbReference type="EMBL" id="ETO29421.1"/>
    </source>
</evidence>
<feature type="coiled-coil region" evidence="2">
    <location>
        <begin position="626"/>
        <end position="660"/>
    </location>
</feature>
<dbReference type="InterPro" id="IPR026581">
    <property type="entry name" value="TCP10L/CENPJ"/>
</dbReference>
<dbReference type="Proteomes" id="UP000023152">
    <property type="component" value="Unassembled WGS sequence"/>
</dbReference>
<comment type="caution">
    <text evidence="5">The sequence shown here is derived from an EMBL/GenBank/DDBJ whole genome shotgun (WGS) entry which is preliminary data.</text>
</comment>
<dbReference type="PANTHER" id="PTHR10331:SF6">
    <property type="entry name" value="SPINDLE ASSEMBLY ABNORMAL 4"/>
    <property type="match status" value="1"/>
</dbReference>
<keyword evidence="4" id="KW-0812">Transmembrane</keyword>
<feature type="compositionally biased region" description="Basic and acidic residues" evidence="3">
    <location>
        <begin position="113"/>
        <end position="151"/>
    </location>
</feature>
<feature type="non-terminal residue" evidence="5">
    <location>
        <position position="1"/>
    </location>
</feature>
<proteinExistence type="inferred from homology"/>
<gene>
    <name evidence="5" type="ORF">RFI_07702</name>
</gene>
<feature type="compositionally biased region" description="Basic and acidic residues" evidence="3">
    <location>
        <begin position="87"/>
        <end position="106"/>
    </location>
</feature>
<feature type="coiled-coil region" evidence="2">
    <location>
        <begin position="493"/>
        <end position="585"/>
    </location>
</feature>
<feature type="compositionally biased region" description="Acidic residues" evidence="3">
    <location>
        <begin position="174"/>
        <end position="183"/>
    </location>
</feature>
<feature type="compositionally biased region" description="Polar residues" evidence="3">
    <location>
        <begin position="828"/>
        <end position="842"/>
    </location>
</feature>
<evidence type="ECO:0000256" key="1">
    <source>
        <dbReference type="ARBA" id="ARBA00005627"/>
    </source>
</evidence>
<feature type="compositionally biased region" description="Basic and acidic residues" evidence="3">
    <location>
        <begin position="245"/>
        <end position="259"/>
    </location>
</feature>
<evidence type="ECO:0000256" key="4">
    <source>
        <dbReference type="SAM" id="Phobius"/>
    </source>
</evidence>
<organism evidence="5 6">
    <name type="scientific">Reticulomyxa filosa</name>
    <dbReference type="NCBI Taxonomy" id="46433"/>
    <lineage>
        <taxon>Eukaryota</taxon>
        <taxon>Sar</taxon>
        <taxon>Rhizaria</taxon>
        <taxon>Retaria</taxon>
        <taxon>Foraminifera</taxon>
        <taxon>Monothalamids</taxon>
        <taxon>Reticulomyxidae</taxon>
        <taxon>Reticulomyxa</taxon>
    </lineage>
</organism>
<dbReference type="AlphaFoldDB" id="X6NTW7"/>
<accession>X6NTW7</accession>
<feature type="region of interest" description="Disordered" evidence="3">
    <location>
        <begin position="408"/>
        <end position="433"/>
    </location>
</feature>
<feature type="compositionally biased region" description="Acidic residues" evidence="3">
    <location>
        <begin position="804"/>
        <end position="813"/>
    </location>
</feature>
<protein>
    <submittedName>
        <fullName evidence="5">Uncharacterized protein</fullName>
    </submittedName>
</protein>
<feature type="compositionally biased region" description="Basic residues" evidence="3">
    <location>
        <begin position="152"/>
        <end position="168"/>
    </location>
</feature>
<comment type="similarity">
    <text evidence="1">Belongs to the TCP10 family.</text>
</comment>
<feature type="compositionally biased region" description="Polar residues" evidence="3">
    <location>
        <begin position="19"/>
        <end position="28"/>
    </location>
</feature>
<dbReference type="EMBL" id="ASPP01006072">
    <property type="protein sequence ID" value="ETO29421.1"/>
    <property type="molecule type" value="Genomic_DNA"/>
</dbReference>
<feature type="compositionally biased region" description="Basic and acidic residues" evidence="3">
    <location>
        <begin position="266"/>
        <end position="275"/>
    </location>
</feature>
<feature type="transmembrane region" description="Helical" evidence="4">
    <location>
        <begin position="705"/>
        <end position="732"/>
    </location>
</feature>
<keyword evidence="6" id="KW-1185">Reference proteome</keyword>
<dbReference type="PANTHER" id="PTHR10331">
    <property type="entry name" value="T COMPLEX PROTEIN 10"/>
    <property type="match status" value="1"/>
</dbReference>
<name>X6NTW7_RETFI</name>